<organism evidence="2 3">
    <name type="scientific">Stigmatella ashevillensis</name>
    <dbReference type="NCBI Taxonomy" id="2995309"/>
    <lineage>
        <taxon>Bacteria</taxon>
        <taxon>Pseudomonadati</taxon>
        <taxon>Myxococcota</taxon>
        <taxon>Myxococcia</taxon>
        <taxon>Myxococcales</taxon>
        <taxon>Cystobacterineae</taxon>
        <taxon>Archangiaceae</taxon>
        <taxon>Stigmatella</taxon>
    </lineage>
</organism>
<name>A0ABT5DPJ8_9BACT</name>
<reference evidence="2 3" key="1">
    <citation type="submission" date="2022-11" db="EMBL/GenBank/DDBJ databases">
        <title>Minimal conservation of predation-associated metabolite biosynthetic gene clusters underscores biosynthetic potential of Myxococcota including descriptions for ten novel species: Archangium lansinium sp. nov., Myxococcus landrumus sp. nov., Nannocystis bai.</title>
        <authorList>
            <person name="Ahearne A."/>
            <person name="Stevens C."/>
            <person name="Dowd S."/>
        </authorList>
    </citation>
    <scope>NUCLEOTIDE SEQUENCE [LARGE SCALE GENOMIC DNA]</scope>
    <source>
        <strain evidence="2 3">NCWAL01</strain>
    </source>
</reference>
<dbReference type="EMBL" id="JAQNDM010000002">
    <property type="protein sequence ID" value="MDC0714302.1"/>
    <property type="molecule type" value="Genomic_DNA"/>
</dbReference>
<keyword evidence="3" id="KW-1185">Reference proteome</keyword>
<accession>A0ABT5DPJ8</accession>
<dbReference type="Proteomes" id="UP001221838">
    <property type="component" value="Unassembled WGS sequence"/>
</dbReference>
<keyword evidence="1" id="KW-0732">Signal</keyword>
<protein>
    <submittedName>
        <fullName evidence="2">Uncharacterized protein</fullName>
    </submittedName>
</protein>
<dbReference type="RefSeq" id="WP_272144893.1">
    <property type="nucleotide sequence ID" value="NZ_JAQNDM010000002.1"/>
</dbReference>
<sequence>MMQPGHIRGALCALLATLLPVTGAAQIAGGAPGGNGFKVGDGRLHPFLDLETRIDSGVGYFLDPSTPDPNDVSDNLSGELVLRLRPGVRMEVPSPRMALNASAYLEYVRYTGLLTEQSTYASHLEGAADVTATFNPNAPVGLIVSDQLLRTDQTRNVALGAGVLSLFNELRASVPIKPGGGAFEVTPEASWGVEFFSPVGRSIPIGCIEEVCDPLRVDNFDSSTLRAGLDGRWRFLPKTALVLDTDLDYRSYFQGSSPDALLLRVSAGLAGLVSSKISATAKLGWGHNFGSSGGNTLIAQLDGTYLFSPTMTFKAGYYRTLDPVAAYGLYRDDRLFAEARTLFGGKLTLRGLVSVDLLGFYDVADPRSDTMLGLDLGADYQFKPWLLGAVGYLLSTRSSSLEGSGLNYTRNEGYLRLSLVY</sequence>
<comment type="caution">
    <text evidence="2">The sequence shown here is derived from an EMBL/GenBank/DDBJ whole genome shotgun (WGS) entry which is preliminary data.</text>
</comment>
<proteinExistence type="predicted"/>
<feature type="signal peptide" evidence="1">
    <location>
        <begin position="1"/>
        <end position="27"/>
    </location>
</feature>
<gene>
    <name evidence="2" type="ORF">POL68_37930</name>
</gene>
<evidence type="ECO:0000256" key="1">
    <source>
        <dbReference type="SAM" id="SignalP"/>
    </source>
</evidence>
<evidence type="ECO:0000313" key="3">
    <source>
        <dbReference type="Proteomes" id="UP001221838"/>
    </source>
</evidence>
<feature type="chain" id="PRO_5047333984" evidence="1">
    <location>
        <begin position="28"/>
        <end position="421"/>
    </location>
</feature>
<evidence type="ECO:0000313" key="2">
    <source>
        <dbReference type="EMBL" id="MDC0714302.1"/>
    </source>
</evidence>